<dbReference type="Pfam" id="PF02378">
    <property type="entry name" value="PTS_EIIC"/>
    <property type="match status" value="1"/>
</dbReference>
<comment type="subcellular location">
    <subcellularLocation>
        <location evidence="1">Cell membrane</location>
        <topology evidence="1">Multi-pass membrane protein</topology>
    </subcellularLocation>
</comment>
<comment type="caution">
    <text evidence="11">The sequence shown here is derived from an EMBL/GenBank/DDBJ whole genome shotgun (WGS) entry which is preliminary data.</text>
</comment>
<feature type="transmembrane region" description="Helical" evidence="9">
    <location>
        <begin position="40"/>
        <end position="61"/>
    </location>
</feature>
<evidence type="ECO:0000256" key="3">
    <source>
        <dbReference type="ARBA" id="ARBA00022475"/>
    </source>
</evidence>
<dbReference type="GO" id="GO:0009401">
    <property type="term" value="P:phosphoenolpyruvate-dependent sugar phosphotransferase system"/>
    <property type="evidence" value="ECO:0007669"/>
    <property type="project" value="InterPro"/>
</dbReference>
<keyword evidence="3 8" id="KW-1003">Cell membrane</keyword>
<proteinExistence type="predicted"/>
<feature type="transmembrane region" description="Helical" evidence="9">
    <location>
        <begin position="345"/>
        <end position="369"/>
    </location>
</feature>
<keyword evidence="6 9" id="KW-1133">Transmembrane helix</keyword>
<dbReference type="AlphaFoldDB" id="A0A099WFT1"/>
<feature type="transmembrane region" description="Helical" evidence="9">
    <location>
        <begin position="143"/>
        <end position="163"/>
    </location>
</feature>
<dbReference type="PIRSF" id="PIRSF006351">
    <property type="entry name" value="PTS_EIIC-Cellobiose"/>
    <property type="match status" value="1"/>
</dbReference>
<evidence type="ECO:0000256" key="6">
    <source>
        <dbReference type="ARBA" id="ARBA00022989"/>
    </source>
</evidence>
<dbReference type="InterPro" id="IPR004501">
    <property type="entry name" value="PTS_EIIC_3"/>
</dbReference>
<keyword evidence="4 8" id="KW-0762">Sugar transport</keyword>
<accession>A0A099WFT1</accession>
<keyword evidence="12" id="KW-1185">Reference proteome</keyword>
<dbReference type="EMBL" id="JNFA01000005">
    <property type="protein sequence ID" value="KGL43481.1"/>
    <property type="molecule type" value="Genomic_DNA"/>
</dbReference>
<dbReference type="GO" id="GO:1902815">
    <property type="term" value="P:N,N'-diacetylchitobiose import"/>
    <property type="evidence" value="ECO:0007669"/>
    <property type="project" value="TreeGrafter"/>
</dbReference>
<evidence type="ECO:0000256" key="1">
    <source>
        <dbReference type="ARBA" id="ARBA00004651"/>
    </source>
</evidence>
<evidence type="ECO:0000256" key="9">
    <source>
        <dbReference type="SAM" id="Phobius"/>
    </source>
</evidence>
<feature type="transmembrane region" description="Helical" evidence="9">
    <location>
        <begin position="320"/>
        <end position="339"/>
    </location>
</feature>
<dbReference type="GO" id="GO:0005886">
    <property type="term" value="C:plasma membrane"/>
    <property type="evidence" value="ECO:0007669"/>
    <property type="project" value="UniProtKB-SubCell"/>
</dbReference>
<dbReference type="GO" id="GO:0008982">
    <property type="term" value="F:protein-N(PI)-phosphohistidine-sugar phosphotransferase activity"/>
    <property type="evidence" value="ECO:0007669"/>
    <property type="project" value="UniProtKB-UniRule"/>
</dbReference>
<dbReference type="STRING" id="1552123.EP57_02580"/>
<evidence type="ECO:0000259" key="10">
    <source>
        <dbReference type="PROSITE" id="PS51105"/>
    </source>
</evidence>
<dbReference type="InterPro" id="IPR004796">
    <property type="entry name" value="PTS_IIC_cello"/>
</dbReference>
<keyword evidence="2 8" id="KW-0813">Transport</keyword>
<dbReference type="OrthoDB" id="1641940at2"/>
<feature type="transmembrane region" description="Helical" evidence="9">
    <location>
        <begin position="81"/>
        <end position="100"/>
    </location>
</feature>
<feature type="domain" description="PTS EIIC type-3" evidence="10">
    <location>
        <begin position="17"/>
        <end position="412"/>
    </location>
</feature>
<gene>
    <name evidence="11" type="ORF">EP57_02580</name>
</gene>
<protein>
    <recommendedName>
        <fullName evidence="8">Permease IIC component</fullName>
    </recommendedName>
</protein>
<dbReference type="InterPro" id="IPR003352">
    <property type="entry name" value="PTS_EIIC"/>
</dbReference>
<feature type="transmembrane region" description="Helical" evidence="9">
    <location>
        <begin position="252"/>
        <end position="274"/>
    </location>
</feature>
<evidence type="ECO:0000256" key="4">
    <source>
        <dbReference type="ARBA" id="ARBA00022597"/>
    </source>
</evidence>
<evidence type="ECO:0000256" key="8">
    <source>
        <dbReference type="PIRNR" id="PIRNR006351"/>
    </source>
</evidence>
<dbReference type="PANTHER" id="PTHR33989">
    <property type="match status" value="1"/>
</dbReference>
<feature type="transmembrane region" description="Helical" evidence="9">
    <location>
        <begin position="184"/>
        <end position="202"/>
    </location>
</feature>
<dbReference type="eggNOG" id="COG1455">
    <property type="taxonomic scope" value="Bacteria"/>
</dbReference>
<evidence type="ECO:0000256" key="5">
    <source>
        <dbReference type="ARBA" id="ARBA00022692"/>
    </source>
</evidence>
<name>A0A099WFT1_9LIST</name>
<evidence type="ECO:0000256" key="7">
    <source>
        <dbReference type="ARBA" id="ARBA00023136"/>
    </source>
</evidence>
<reference evidence="11 12" key="1">
    <citation type="submission" date="2014-05" db="EMBL/GenBank/DDBJ databases">
        <title>Novel Listeriaceae from food processing environments.</title>
        <authorList>
            <person name="den Bakker H.C."/>
        </authorList>
    </citation>
    <scope>NUCLEOTIDE SEQUENCE [LARGE SCALE GENOMIC DNA]</scope>
    <source>
        <strain evidence="11 12">FSL A5-0281</strain>
    </source>
</reference>
<keyword evidence="7 8" id="KW-0472">Membrane</keyword>
<feature type="transmembrane region" description="Helical" evidence="9">
    <location>
        <begin position="286"/>
        <end position="308"/>
    </location>
</feature>
<dbReference type="PROSITE" id="PS51105">
    <property type="entry name" value="PTS_EIIC_TYPE_3"/>
    <property type="match status" value="1"/>
</dbReference>
<dbReference type="InterPro" id="IPR051088">
    <property type="entry name" value="PTS_Sugar-EIIC/EIIB"/>
</dbReference>
<sequence>MSVAEKKSFMNKFIAFMEKYFEPVAAKIEKQRHISSIKNGMIALISVLIIGSFSLIISAIGNMFPAGSVIKTFFVDHAEMLNLPFQFTFGLLSVYCAITISYSHAKQMKAPILHSIIAGVMATLVLNTKFVDGALSTAFLDSRGLFIAIFASLISVEVIALFIRKNITIRIKGLPDGIATTFEAIVPLVVILFGAVGLSVAMQSVTSGQIIPEAFTTMLAPAINSIDTPYAVFLICFFEMLFWFIGLNGYAILVGFVMPFMTQYLGANAAAYAAGESIPHVFAPNFWDYFMGFSGSGLTGALVLLALFSKSKELKAVGKVSVVPAIFTISEPVVFGLPICFNPYLFIPFVIGTPIVAVGQWFVFHFGWVRPPIANVGGTPIPLAQYLATMDWRAIILIIVVLAVAVCMYYPFFKMYEKSLVKEEANVSDRERAHEALDLDF</sequence>
<keyword evidence="5 9" id="KW-0812">Transmembrane</keyword>
<feature type="transmembrane region" description="Helical" evidence="9">
    <location>
        <begin position="222"/>
        <end position="245"/>
    </location>
</feature>
<dbReference type="NCBIfam" id="TIGR00410">
    <property type="entry name" value="lacE"/>
    <property type="match status" value="1"/>
</dbReference>
<evidence type="ECO:0000313" key="12">
    <source>
        <dbReference type="Proteomes" id="UP000029844"/>
    </source>
</evidence>
<dbReference type="PANTHER" id="PTHR33989:SF4">
    <property type="entry name" value="PTS SYSTEM N,N'-DIACETYLCHITOBIOSE-SPECIFIC EIIC COMPONENT"/>
    <property type="match status" value="1"/>
</dbReference>
<feature type="transmembrane region" description="Helical" evidence="9">
    <location>
        <begin position="390"/>
        <end position="412"/>
    </location>
</feature>
<dbReference type="Proteomes" id="UP000029844">
    <property type="component" value="Unassembled WGS sequence"/>
</dbReference>
<evidence type="ECO:0000313" key="11">
    <source>
        <dbReference type="EMBL" id="KGL43481.1"/>
    </source>
</evidence>
<feature type="transmembrane region" description="Helical" evidence="9">
    <location>
        <begin position="112"/>
        <end position="131"/>
    </location>
</feature>
<organism evidence="11 12">
    <name type="scientific">Listeria booriae</name>
    <dbReference type="NCBI Taxonomy" id="1552123"/>
    <lineage>
        <taxon>Bacteria</taxon>
        <taxon>Bacillati</taxon>
        <taxon>Bacillota</taxon>
        <taxon>Bacilli</taxon>
        <taxon>Bacillales</taxon>
        <taxon>Listeriaceae</taxon>
        <taxon>Listeria</taxon>
    </lineage>
</organism>
<comment type="function">
    <text evidence="8">The phosphoenolpyruvate-dependent sugar phosphotransferase system (PTS), a major carbohydrate active -transport system, catalyzes the phosphorylation of incoming sugar substrates concomitant with their translocation across the cell membrane.</text>
</comment>
<evidence type="ECO:0000256" key="2">
    <source>
        <dbReference type="ARBA" id="ARBA00022448"/>
    </source>
</evidence>